<keyword evidence="3" id="KW-0378">Hydrolase</keyword>
<dbReference type="InterPro" id="IPR050887">
    <property type="entry name" value="Beta-mannosidase_GH2"/>
</dbReference>
<dbReference type="EMBL" id="BNAS01000008">
    <property type="protein sequence ID" value="GHH78826.1"/>
    <property type="molecule type" value="Genomic_DNA"/>
</dbReference>
<dbReference type="Gene3D" id="2.60.40.10">
    <property type="entry name" value="Immunoglobulins"/>
    <property type="match status" value="1"/>
</dbReference>
<sequence length="850" mass="93396">MRVDGGEDLLRTLDLAELEWTVRLSSAPDASAPDACGAGAALPADELASVRAGIPARVPGNVHDDLLRAGIIPDPYRDDAVNGLAWIGEGDWTYEAPLPDGAVRAGGRERAELVFEGLQTVAVVEIDGVPVAHTENMHRRHGTDVTGLISPHGSRISVGFASAARVMREREAADPGGPLPYDWAYPYNRLRTMASSVGWDWAPPLVSAGIWRPARLEVWEGIRLRSHVRTSLAPDLTDGELIVDVELAAAGDAVARGKVDIRLGDRTWTIPVDGATSVRLPVAAPELWHPRGHGDPVLHEVVIGVVGTGTCERHRVAFRHVALDTAVDEWGRRFGLVVNGIAVQARGANWIPQDLLMSRVGEQRCIGLVGEAVAANMTMLRVWGGGVYEQDAFYRACDEAGLLVWQDFAFACAAYPEEEPLRAEVEAEAREQVRRLAAHPSVVLWNGSNECLQGWDDWGWRERVGTRTWGESYYRRLLPEIVAEEGCGTPYVPSSPFSSSPGVAPNADGEGTVHLWDQWNLLDHTTYRDHVPRFVAELGHQAPPAWATLRAALTRMPGRGDDAQLDHRQRQIGGMRHLVRRLDGHVPEPDALLDDLDDWLWATQLQQAEALRVAAEHLRGRWPRTTGLLVWQMGDAWPGISWSIVDHAGRRKPSWYALRRAFAPRAVSLQPIDGTPYVVLVNDTGEPWQAHVALRRVHVVDGELAAELLEVTVPPRDTARRRLGAEVVLPHRRREEVLVADVGELRATMMLCRPDGVRWAAPRPAVNIVRDADGWDVTVEADVLLADVSIMADRLAPAASADDQLRTLLPGESTTFRILAGGSLSGADHTDPSAWSARPLLRTRNDLWHR</sequence>
<accession>A0A919G7E7</accession>
<evidence type="ECO:0000256" key="1">
    <source>
        <dbReference type="ARBA" id="ARBA00000829"/>
    </source>
</evidence>
<protein>
    <recommendedName>
        <fullName evidence="2">beta-mannosidase</fullName>
        <ecNumber evidence="2">3.2.1.25</ecNumber>
    </recommendedName>
</protein>
<dbReference type="PANTHER" id="PTHR43730">
    <property type="entry name" value="BETA-MANNOSIDASE"/>
    <property type="match status" value="1"/>
</dbReference>
<dbReference type="InterPro" id="IPR036156">
    <property type="entry name" value="Beta-gal/glucu_dom_sf"/>
</dbReference>
<dbReference type="EC" id="3.2.1.25" evidence="2"/>
<evidence type="ECO:0000256" key="4">
    <source>
        <dbReference type="ARBA" id="ARBA00023295"/>
    </source>
</evidence>
<dbReference type="GO" id="GO:0005975">
    <property type="term" value="P:carbohydrate metabolic process"/>
    <property type="evidence" value="ECO:0007669"/>
    <property type="project" value="UniProtKB-ARBA"/>
</dbReference>
<keyword evidence="4" id="KW-0326">Glycosidase</keyword>
<dbReference type="AlphaFoldDB" id="A0A919G7E7"/>
<comment type="catalytic activity">
    <reaction evidence="1">
        <text>Hydrolysis of terminal, non-reducing beta-D-mannose residues in beta-D-mannosides.</text>
        <dbReference type="EC" id="3.2.1.25"/>
    </reaction>
</comment>
<dbReference type="InterPro" id="IPR008979">
    <property type="entry name" value="Galactose-bd-like_sf"/>
</dbReference>
<proteinExistence type="predicted"/>
<evidence type="ECO:0000259" key="5">
    <source>
        <dbReference type="Pfam" id="PF22666"/>
    </source>
</evidence>
<name>A0A919G7E7_9MICO</name>
<dbReference type="GO" id="GO:0006516">
    <property type="term" value="P:glycoprotein catabolic process"/>
    <property type="evidence" value="ECO:0007669"/>
    <property type="project" value="TreeGrafter"/>
</dbReference>
<dbReference type="Proteomes" id="UP000627369">
    <property type="component" value="Unassembled WGS sequence"/>
</dbReference>
<dbReference type="InterPro" id="IPR017853">
    <property type="entry name" value="GH"/>
</dbReference>
<evidence type="ECO:0000256" key="3">
    <source>
        <dbReference type="ARBA" id="ARBA00022801"/>
    </source>
</evidence>
<comment type="caution">
    <text evidence="6">The sequence shown here is derived from an EMBL/GenBank/DDBJ whole genome shotgun (WGS) entry which is preliminary data.</text>
</comment>
<dbReference type="InterPro" id="IPR054593">
    <property type="entry name" value="Beta-mannosidase-like_N2"/>
</dbReference>
<keyword evidence="7" id="KW-1185">Reference proteome</keyword>
<dbReference type="InterPro" id="IPR013783">
    <property type="entry name" value="Ig-like_fold"/>
</dbReference>
<evidence type="ECO:0000256" key="2">
    <source>
        <dbReference type="ARBA" id="ARBA00012754"/>
    </source>
</evidence>
<feature type="domain" description="Beta-mannosidase-like galactose-binding" evidence="5">
    <location>
        <begin position="54"/>
        <end position="212"/>
    </location>
</feature>
<evidence type="ECO:0000313" key="7">
    <source>
        <dbReference type="Proteomes" id="UP000627369"/>
    </source>
</evidence>
<dbReference type="Gene3D" id="2.60.120.260">
    <property type="entry name" value="Galactose-binding domain-like"/>
    <property type="match status" value="1"/>
</dbReference>
<dbReference type="Pfam" id="PF22666">
    <property type="entry name" value="Glyco_hydro_2_N2"/>
    <property type="match status" value="1"/>
</dbReference>
<dbReference type="GO" id="GO:0004567">
    <property type="term" value="F:beta-mannosidase activity"/>
    <property type="evidence" value="ECO:0007669"/>
    <property type="project" value="UniProtKB-EC"/>
</dbReference>
<reference evidence="6" key="2">
    <citation type="submission" date="2020-09" db="EMBL/GenBank/DDBJ databases">
        <authorList>
            <person name="Sun Q."/>
            <person name="Zhou Y."/>
        </authorList>
    </citation>
    <scope>NUCLEOTIDE SEQUENCE</scope>
    <source>
        <strain evidence="6">CGMCC 4.7398</strain>
    </source>
</reference>
<gene>
    <name evidence="6" type="ORF">GCM10017772_43060</name>
</gene>
<dbReference type="PANTHER" id="PTHR43730:SF1">
    <property type="entry name" value="BETA-MANNOSIDASE"/>
    <property type="match status" value="1"/>
</dbReference>
<reference evidence="6" key="1">
    <citation type="journal article" date="2014" name="Int. J. Syst. Evol. Microbiol.">
        <title>Complete genome sequence of Corynebacterium casei LMG S-19264T (=DSM 44701T), isolated from a smear-ripened cheese.</title>
        <authorList>
            <consortium name="US DOE Joint Genome Institute (JGI-PGF)"/>
            <person name="Walter F."/>
            <person name="Albersmeier A."/>
            <person name="Kalinowski J."/>
            <person name="Ruckert C."/>
        </authorList>
    </citation>
    <scope>NUCLEOTIDE SEQUENCE</scope>
    <source>
        <strain evidence="6">CGMCC 4.7398</strain>
    </source>
</reference>
<dbReference type="Gene3D" id="3.20.20.80">
    <property type="entry name" value="Glycosidases"/>
    <property type="match status" value="1"/>
</dbReference>
<dbReference type="SUPFAM" id="SSF49303">
    <property type="entry name" value="beta-Galactosidase/glucuronidase domain"/>
    <property type="match status" value="1"/>
</dbReference>
<dbReference type="SUPFAM" id="SSF49785">
    <property type="entry name" value="Galactose-binding domain-like"/>
    <property type="match status" value="1"/>
</dbReference>
<evidence type="ECO:0000313" key="6">
    <source>
        <dbReference type="EMBL" id="GHH78826.1"/>
    </source>
</evidence>
<dbReference type="FunFam" id="3.20.20.80:FF:000050">
    <property type="entry name" value="Beta-mannosidase B"/>
    <property type="match status" value="1"/>
</dbReference>
<organism evidence="6 7">
    <name type="scientific">Promicromonospora soli</name>
    <dbReference type="NCBI Taxonomy" id="2035533"/>
    <lineage>
        <taxon>Bacteria</taxon>
        <taxon>Bacillati</taxon>
        <taxon>Actinomycetota</taxon>
        <taxon>Actinomycetes</taxon>
        <taxon>Micrococcales</taxon>
        <taxon>Promicromonosporaceae</taxon>
        <taxon>Promicromonospora</taxon>
    </lineage>
</organism>
<dbReference type="SUPFAM" id="SSF51445">
    <property type="entry name" value="(Trans)glycosidases"/>
    <property type="match status" value="1"/>
</dbReference>